<dbReference type="InterPro" id="IPR000212">
    <property type="entry name" value="DNA_helicase_UvrD/REP"/>
</dbReference>
<dbReference type="GO" id="GO:0043138">
    <property type="term" value="F:3'-5' DNA helicase activity"/>
    <property type="evidence" value="ECO:0007669"/>
    <property type="project" value="TreeGrafter"/>
</dbReference>
<evidence type="ECO:0000256" key="4">
    <source>
        <dbReference type="ARBA" id="ARBA00022840"/>
    </source>
</evidence>
<dbReference type="InterPro" id="IPR027417">
    <property type="entry name" value="P-loop_NTPase"/>
</dbReference>
<evidence type="ECO:0000256" key="1">
    <source>
        <dbReference type="ARBA" id="ARBA00022741"/>
    </source>
</evidence>
<evidence type="ECO:0000256" key="5">
    <source>
        <dbReference type="ARBA" id="ARBA00034923"/>
    </source>
</evidence>
<evidence type="ECO:0000256" key="2">
    <source>
        <dbReference type="ARBA" id="ARBA00022801"/>
    </source>
</evidence>
<keyword evidence="4" id="KW-0067">ATP-binding</keyword>
<feature type="domain" description="UvrD-like helicase ATP-binding" evidence="6">
    <location>
        <begin position="121"/>
        <end position="170"/>
    </location>
</feature>
<evidence type="ECO:0000259" key="6">
    <source>
        <dbReference type="Pfam" id="PF00580"/>
    </source>
</evidence>
<keyword evidence="3 7" id="KW-0347">Helicase</keyword>
<dbReference type="AlphaFoldDB" id="A0A7Y8KI49"/>
<dbReference type="GO" id="GO:0000725">
    <property type="term" value="P:recombinational repair"/>
    <property type="evidence" value="ECO:0007669"/>
    <property type="project" value="TreeGrafter"/>
</dbReference>
<dbReference type="RefSeq" id="WP_177112097.1">
    <property type="nucleotide sequence ID" value="NZ_JACASD010000048.1"/>
</dbReference>
<dbReference type="GO" id="GO:0016787">
    <property type="term" value="F:hydrolase activity"/>
    <property type="evidence" value="ECO:0007669"/>
    <property type="project" value="UniProtKB-KW"/>
</dbReference>
<evidence type="ECO:0000313" key="7">
    <source>
        <dbReference type="EMBL" id="NWE90341.1"/>
    </source>
</evidence>
<evidence type="ECO:0000256" key="3">
    <source>
        <dbReference type="ARBA" id="ARBA00022806"/>
    </source>
</evidence>
<dbReference type="SUPFAM" id="SSF52540">
    <property type="entry name" value="P-loop containing nucleoside triphosphate hydrolases"/>
    <property type="match status" value="1"/>
</dbReference>
<dbReference type="Proteomes" id="UP000585226">
    <property type="component" value="Unassembled WGS sequence"/>
</dbReference>
<dbReference type="PANTHER" id="PTHR11070">
    <property type="entry name" value="UVRD / RECB / PCRA DNA HELICASE FAMILY MEMBER"/>
    <property type="match status" value="1"/>
</dbReference>
<dbReference type="PANTHER" id="PTHR11070:SF2">
    <property type="entry name" value="ATP-DEPENDENT DNA HELICASE SRS2"/>
    <property type="match status" value="1"/>
</dbReference>
<protein>
    <recommendedName>
        <fullName evidence="5">DNA 3'-5' helicase II</fullName>
    </recommendedName>
</protein>
<comment type="caution">
    <text evidence="7">The sequence shown here is derived from an EMBL/GenBank/DDBJ whole genome shotgun (WGS) entry which is preliminary data.</text>
</comment>
<dbReference type="GO" id="GO:0005524">
    <property type="term" value="F:ATP binding"/>
    <property type="evidence" value="ECO:0007669"/>
    <property type="project" value="UniProtKB-KW"/>
</dbReference>
<dbReference type="EMBL" id="JACASD010000048">
    <property type="protein sequence ID" value="NWE90341.1"/>
    <property type="molecule type" value="Genomic_DNA"/>
</dbReference>
<organism evidence="7 8">
    <name type="scientific">Pseudomonas reactans</name>
    <dbReference type="NCBI Taxonomy" id="117680"/>
    <lineage>
        <taxon>Bacteria</taxon>
        <taxon>Pseudomonadati</taxon>
        <taxon>Pseudomonadota</taxon>
        <taxon>Gammaproteobacteria</taxon>
        <taxon>Pseudomonadales</taxon>
        <taxon>Pseudomonadaceae</taxon>
        <taxon>Pseudomonas</taxon>
    </lineage>
</organism>
<dbReference type="Gene3D" id="3.40.50.300">
    <property type="entry name" value="P-loop containing nucleotide triphosphate hydrolases"/>
    <property type="match status" value="1"/>
</dbReference>
<dbReference type="InterPro" id="IPR014016">
    <property type="entry name" value="UvrD-like_ATP-bd"/>
</dbReference>
<keyword evidence="2" id="KW-0378">Hydrolase</keyword>
<reference evidence="7 8" key="1">
    <citation type="submission" date="2020-04" db="EMBL/GenBank/DDBJ databases">
        <title>Molecular characterization of pseudomonads from Agaricus bisporus reveal novel blotch 2 pathogens in Western Europe.</title>
        <authorList>
            <person name="Taparia T."/>
            <person name="Krijger M."/>
            <person name="Haynes E."/>
            <person name="Elpinstone J.G."/>
            <person name="Noble R."/>
            <person name="Van Der Wolf J."/>
        </authorList>
    </citation>
    <scope>NUCLEOTIDE SEQUENCE [LARGE SCALE GENOMIC DNA]</scope>
    <source>
        <strain evidence="7 8">P8021</strain>
    </source>
</reference>
<sequence>MDKSVILAVAGSGKTTHLVNSLDTDKRFLIITYTINNVSNLRSRIAEKFQCLPQNIHLVSYFNFLYSFCYKPTLHYKLGAKGINFEPCKNRFAMGISRYRDPGFRLYSNRLAKLIDEQGAMGEVLERISKYFDYVLVDEVQDFAGHDFNFLKSILAADTNVVCVGDYYQHTFDTSRDGPVNRTLHDDFASYKKQFTKIGIEVNEETLKKSHRCSPTVCNYVSGNLGIQIQSSRPDETTISFIEKQSDADDIFSEEGIVKLFYQDRAKYPGHARNWGETKGEDRYQDCCR</sequence>
<proteinExistence type="predicted"/>
<evidence type="ECO:0000313" key="8">
    <source>
        <dbReference type="Proteomes" id="UP000585226"/>
    </source>
</evidence>
<name>A0A7Y8KI49_9PSED</name>
<accession>A0A7Y8KI49</accession>
<dbReference type="Pfam" id="PF00580">
    <property type="entry name" value="UvrD-helicase"/>
    <property type="match status" value="1"/>
</dbReference>
<dbReference type="GO" id="GO:0003677">
    <property type="term" value="F:DNA binding"/>
    <property type="evidence" value="ECO:0007669"/>
    <property type="project" value="InterPro"/>
</dbReference>
<keyword evidence="1" id="KW-0547">Nucleotide-binding</keyword>
<gene>
    <name evidence="7" type="ORF">HX893_19635</name>
</gene>